<dbReference type="EMBL" id="MDJD01000006">
    <property type="protein sequence ID" value="OEK09773.1"/>
    <property type="molecule type" value="Genomic_DNA"/>
</dbReference>
<dbReference type="OrthoDB" id="1323375at2"/>
<proteinExistence type="predicted"/>
<gene>
    <name evidence="1" type="ORF">A8C32_09675</name>
</gene>
<reference evidence="1 2" key="1">
    <citation type="submission" date="2016-05" db="EMBL/GenBank/DDBJ databases">
        <title>Draft Genome Sequence of Algibacter sp. Strain SK-16 Isolated from the Surface Water of Aburatsubo Inlet.</title>
        <authorList>
            <person name="Wong S.-K."/>
            <person name="Yoshizawa S."/>
            <person name="Nakajima Y."/>
            <person name="Ogura Y."/>
            <person name="Tetsuya H."/>
            <person name="Hamasaki K."/>
        </authorList>
    </citation>
    <scope>NUCLEOTIDE SEQUENCE [LARGE SCALE GENOMIC DNA]</scope>
    <source>
        <strain evidence="1 2">SK-16</strain>
    </source>
</reference>
<sequence length="280" mass="32230">MKQFTIFFTIFISFSVTSFGQGKLKQAEESLTIEEEINKSITKPKHNTYSSNSNDSDGNFLTEAIARLFVHAFLYASYYAVIESPVEREHRASNAFITKHPYSNSNKGNYSYNWDDDSEIFRTTVSNRFIFETNKLYGNHLNIDMKLLQRVGLEMNYLQLWEENANFRNNTLAIYTALAKYQRVRTERFNAWWGLGAAYIDGDVDELGFTYGLGAELFFTKPFSLESNFNQTLINDSSVNKFNALLNFHKKHYKFTGGYEYLKVGDVSFSTFSVGVGVSF</sequence>
<protein>
    <recommendedName>
        <fullName evidence="3">Outer membrane protein beta-barrel domain-containing protein</fullName>
    </recommendedName>
</protein>
<comment type="caution">
    <text evidence="1">The sequence shown here is derived from an EMBL/GenBank/DDBJ whole genome shotgun (WGS) entry which is preliminary data.</text>
</comment>
<dbReference type="RefSeq" id="WP_069828433.1">
    <property type="nucleotide sequence ID" value="NZ_MDJD01000006.1"/>
</dbReference>
<keyword evidence="2" id="KW-1185">Reference proteome</keyword>
<evidence type="ECO:0008006" key="3">
    <source>
        <dbReference type="Google" id="ProtNLM"/>
    </source>
</evidence>
<dbReference type="Proteomes" id="UP000095713">
    <property type="component" value="Unassembled WGS sequence"/>
</dbReference>
<dbReference type="SUPFAM" id="SSF56925">
    <property type="entry name" value="OMPA-like"/>
    <property type="match status" value="1"/>
</dbReference>
<evidence type="ECO:0000313" key="1">
    <source>
        <dbReference type="EMBL" id="OEK09773.1"/>
    </source>
</evidence>
<evidence type="ECO:0000313" key="2">
    <source>
        <dbReference type="Proteomes" id="UP000095713"/>
    </source>
</evidence>
<dbReference type="InterPro" id="IPR011250">
    <property type="entry name" value="OMP/PagP_B-barrel"/>
</dbReference>
<name>A0A1E5TEG8_9FLAO</name>
<organism evidence="1 2">
    <name type="scientific">Flavivirga aquatica</name>
    <dbReference type="NCBI Taxonomy" id="1849968"/>
    <lineage>
        <taxon>Bacteria</taxon>
        <taxon>Pseudomonadati</taxon>
        <taxon>Bacteroidota</taxon>
        <taxon>Flavobacteriia</taxon>
        <taxon>Flavobacteriales</taxon>
        <taxon>Flavobacteriaceae</taxon>
        <taxon>Flavivirga</taxon>
    </lineage>
</organism>
<dbReference type="AlphaFoldDB" id="A0A1E5TEG8"/>
<accession>A0A1E5TEG8</accession>